<dbReference type="GO" id="GO:0006355">
    <property type="term" value="P:regulation of DNA-templated transcription"/>
    <property type="evidence" value="ECO:0007669"/>
    <property type="project" value="UniProtKB-ARBA"/>
</dbReference>
<dbReference type="OrthoDB" id="9800840at2"/>
<comment type="cofactor">
    <cofactor evidence="1">
        <name>[4Fe-4S] cluster</name>
        <dbReference type="ChEBI" id="CHEBI:49883"/>
    </cofactor>
</comment>
<keyword evidence="6" id="KW-0411">Iron-sulfur</keyword>
<accession>A0A4V1ES15</accession>
<dbReference type="InterPro" id="IPR036388">
    <property type="entry name" value="WH-like_DNA-bd_sf"/>
</dbReference>
<dbReference type="KEGG" id="dax:FDQ92_12340"/>
<evidence type="ECO:0000256" key="4">
    <source>
        <dbReference type="ARBA" id="ARBA00022723"/>
    </source>
</evidence>
<dbReference type="GO" id="GO:0003824">
    <property type="term" value="F:catalytic activity"/>
    <property type="evidence" value="ECO:0007669"/>
    <property type="project" value="InterPro"/>
</dbReference>
<keyword evidence="5" id="KW-0408">Iron</keyword>
<dbReference type="InterPro" id="IPR013785">
    <property type="entry name" value="Aldolase_TIM"/>
</dbReference>
<dbReference type="EMBL" id="CP040098">
    <property type="protein sequence ID" value="QCQ23561.1"/>
    <property type="molecule type" value="Genomic_DNA"/>
</dbReference>
<keyword evidence="3" id="KW-0949">S-adenosyl-L-methionine</keyword>
<dbReference type="PROSITE" id="PS51918">
    <property type="entry name" value="RADICAL_SAM"/>
    <property type="match status" value="1"/>
</dbReference>
<evidence type="ECO:0000256" key="2">
    <source>
        <dbReference type="ARBA" id="ARBA00022485"/>
    </source>
</evidence>
<protein>
    <submittedName>
        <fullName evidence="8">Radical SAM protein</fullName>
    </submittedName>
</protein>
<evidence type="ECO:0000313" key="8">
    <source>
        <dbReference type="EMBL" id="QCQ23561.1"/>
    </source>
</evidence>
<dbReference type="SFLD" id="SFLDG01083">
    <property type="entry name" value="Uncharacterised_Radical_SAM_Su"/>
    <property type="match status" value="1"/>
</dbReference>
<dbReference type="CDD" id="cd01335">
    <property type="entry name" value="Radical_SAM"/>
    <property type="match status" value="1"/>
</dbReference>
<dbReference type="Pfam" id="PF04055">
    <property type="entry name" value="Radical_SAM"/>
    <property type="match status" value="1"/>
</dbReference>
<dbReference type="InterPro" id="IPR036390">
    <property type="entry name" value="WH_DNA-bd_sf"/>
</dbReference>
<proteinExistence type="predicted"/>
<dbReference type="InterPro" id="IPR040084">
    <property type="entry name" value="GTPase_Obg"/>
</dbReference>
<name>A0A4V1ES15_9BACT</name>
<reference evidence="8 9" key="1">
    <citation type="submission" date="2019-05" db="EMBL/GenBank/DDBJ databases">
        <title>The Complete Genome Sequence of the n-alkane-degrading Desulfoglaeba alkanexedens ALDC reveals multiple alkylsuccinate synthase gene clusters.</title>
        <authorList>
            <person name="Callaghan A.V."/>
            <person name="Davidova I.A."/>
            <person name="Duncan K.E."/>
            <person name="Morris B."/>
            <person name="McInerney M.J."/>
        </authorList>
    </citation>
    <scope>NUCLEOTIDE SEQUENCE [LARGE SCALE GENOMIC DNA]</scope>
    <source>
        <strain evidence="8 9">ALDC</strain>
    </source>
</reference>
<feature type="domain" description="Radical SAM core" evidence="7">
    <location>
        <begin position="20"/>
        <end position="258"/>
    </location>
</feature>
<dbReference type="SUPFAM" id="SSF102114">
    <property type="entry name" value="Radical SAM enzymes"/>
    <property type="match status" value="1"/>
</dbReference>
<dbReference type="PANTHER" id="PTHR43787">
    <property type="entry name" value="FEMO COFACTOR BIOSYNTHESIS PROTEIN NIFB-RELATED"/>
    <property type="match status" value="1"/>
</dbReference>
<dbReference type="PANTHER" id="PTHR43787:SF11">
    <property type="entry name" value="UPF0026 PROTEIN SLR1464"/>
    <property type="match status" value="1"/>
</dbReference>
<evidence type="ECO:0000259" key="7">
    <source>
        <dbReference type="PROSITE" id="PS51918"/>
    </source>
</evidence>
<dbReference type="CDD" id="cd00090">
    <property type="entry name" value="HTH_ARSR"/>
    <property type="match status" value="1"/>
</dbReference>
<organism evidence="8 9">
    <name type="scientific">Desulfoglaeba alkanexedens ALDC</name>
    <dbReference type="NCBI Taxonomy" id="980445"/>
    <lineage>
        <taxon>Bacteria</taxon>
        <taxon>Pseudomonadati</taxon>
        <taxon>Thermodesulfobacteriota</taxon>
        <taxon>Syntrophobacteria</taxon>
        <taxon>Syntrophobacterales</taxon>
        <taxon>Syntrophobacteraceae</taxon>
        <taxon>Desulfoglaeba</taxon>
    </lineage>
</organism>
<dbReference type="Gene3D" id="3.20.20.70">
    <property type="entry name" value="Aldolase class I"/>
    <property type="match status" value="1"/>
</dbReference>
<dbReference type="InterPro" id="IPR007197">
    <property type="entry name" value="rSAM"/>
</dbReference>
<keyword evidence="2" id="KW-0004">4Fe-4S</keyword>
<dbReference type="SUPFAM" id="SSF46785">
    <property type="entry name" value="Winged helix' DNA-binding domain"/>
    <property type="match status" value="1"/>
</dbReference>
<sequence>MGRWALSRLRRYVFGPVPSRRLGRSLGIDLVPFKTCSYDCIYCQLGRTTDLTVQRREYVPLEAVLADLQAGLARRPDYVTLSGSGEPTLYSRLGELIAGIKRLTDTPVAVLTNGSLLSDPQVRRELAGADLLIPSLDAGDPQVFAAVNRPHPSIDFDTMVAGLVAMRREFSGHFWLEVFILEGFTSDPVQLEKLVRHVKAVAPERVQLNTVCRPPAEDFANGVSLERLAELARRFEPEAEVIADFRGVHQLGEFAAGRQEMLDLLRRRPCTAGGIADGLQMHLNAVAKYLEELVTQGLVESTRSGGVVYYRARAETDVSA</sequence>
<evidence type="ECO:0000256" key="3">
    <source>
        <dbReference type="ARBA" id="ARBA00022691"/>
    </source>
</evidence>
<dbReference type="AlphaFoldDB" id="A0A4V1ES15"/>
<dbReference type="Proteomes" id="UP000298602">
    <property type="component" value="Chromosome"/>
</dbReference>
<keyword evidence="4" id="KW-0479">Metal-binding</keyword>
<reference evidence="8 9" key="2">
    <citation type="submission" date="2019-05" db="EMBL/GenBank/DDBJ databases">
        <authorList>
            <person name="Suflita J.M."/>
            <person name="Marks C.R."/>
        </authorList>
    </citation>
    <scope>NUCLEOTIDE SEQUENCE [LARGE SCALE GENOMIC DNA]</scope>
    <source>
        <strain evidence="8 9">ALDC</strain>
    </source>
</reference>
<dbReference type="Gene3D" id="1.10.10.10">
    <property type="entry name" value="Winged helix-like DNA-binding domain superfamily/Winged helix DNA-binding domain"/>
    <property type="match status" value="1"/>
</dbReference>
<gene>
    <name evidence="8" type="ORF">FDQ92_12340</name>
</gene>
<dbReference type="GO" id="GO:0046872">
    <property type="term" value="F:metal ion binding"/>
    <property type="evidence" value="ECO:0007669"/>
    <property type="project" value="UniProtKB-KW"/>
</dbReference>
<evidence type="ECO:0000313" key="9">
    <source>
        <dbReference type="Proteomes" id="UP000298602"/>
    </source>
</evidence>
<evidence type="ECO:0000256" key="5">
    <source>
        <dbReference type="ARBA" id="ARBA00023004"/>
    </source>
</evidence>
<dbReference type="InterPro" id="IPR058240">
    <property type="entry name" value="rSAM_sf"/>
</dbReference>
<dbReference type="InterPro" id="IPR011991">
    <property type="entry name" value="ArsR-like_HTH"/>
</dbReference>
<dbReference type="GO" id="GO:0051539">
    <property type="term" value="F:4 iron, 4 sulfur cluster binding"/>
    <property type="evidence" value="ECO:0007669"/>
    <property type="project" value="UniProtKB-KW"/>
</dbReference>
<keyword evidence="9" id="KW-1185">Reference proteome</keyword>
<evidence type="ECO:0000256" key="6">
    <source>
        <dbReference type="ARBA" id="ARBA00023014"/>
    </source>
</evidence>
<evidence type="ECO:0000256" key="1">
    <source>
        <dbReference type="ARBA" id="ARBA00001966"/>
    </source>
</evidence>
<dbReference type="SFLD" id="SFLDS00029">
    <property type="entry name" value="Radical_SAM"/>
    <property type="match status" value="1"/>
</dbReference>